<dbReference type="Pfam" id="PF02929">
    <property type="entry name" value="Bgal_small_N"/>
    <property type="match status" value="1"/>
</dbReference>
<dbReference type="InterPro" id="IPR050347">
    <property type="entry name" value="Bact_Beta-galactosidase"/>
</dbReference>
<dbReference type="PROSITE" id="PS00608">
    <property type="entry name" value="GLYCOSYL_HYDROL_F2_2"/>
    <property type="match status" value="1"/>
</dbReference>
<dbReference type="GO" id="GO:0004565">
    <property type="term" value="F:beta-galactosidase activity"/>
    <property type="evidence" value="ECO:0007669"/>
    <property type="project" value="UniProtKB-EC"/>
</dbReference>
<dbReference type="Pfam" id="PF02836">
    <property type="entry name" value="Glyco_hydro_2_C"/>
    <property type="match status" value="1"/>
</dbReference>
<dbReference type="EMBL" id="CP158299">
    <property type="protein sequence ID" value="XBV85263.1"/>
    <property type="molecule type" value="Genomic_DNA"/>
</dbReference>
<organism evidence="10">
    <name type="scientific">Deinococcus sonorensis KR-87</name>
    <dbReference type="NCBI Taxonomy" id="694439"/>
    <lineage>
        <taxon>Bacteria</taxon>
        <taxon>Thermotogati</taxon>
        <taxon>Deinococcota</taxon>
        <taxon>Deinococci</taxon>
        <taxon>Deinococcales</taxon>
        <taxon>Deinococcaceae</taxon>
        <taxon>Deinococcus</taxon>
    </lineage>
</organism>
<dbReference type="InterPro" id="IPR014718">
    <property type="entry name" value="GH-type_carb-bd"/>
</dbReference>
<protein>
    <recommendedName>
        <fullName evidence="4 8">Beta-galactosidase</fullName>
        <ecNumber evidence="3 8">3.2.1.23</ecNumber>
    </recommendedName>
    <alternativeName>
        <fullName evidence="7 8">Lactase</fullName>
    </alternativeName>
</protein>
<dbReference type="SMART" id="SM01038">
    <property type="entry name" value="Bgal_small_N"/>
    <property type="match status" value="1"/>
</dbReference>
<reference evidence="10" key="1">
    <citation type="submission" date="2024-06" db="EMBL/GenBank/DDBJ databases">
        <title>Draft Genome Sequence of Deinococcus sonorensis Type Strain KR-87, a Biofilm Producing Representative of the Genus Deinococcus.</title>
        <authorList>
            <person name="Boren L.S."/>
            <person name="Grosso R.A."/>
            <person name="Hugenberg-Cox A.N."/>
            <person name="Hill J.T.E."/>
            <person name="Albert C.M."/>
            <person name="Tuohy J.M."/>
        </authorList>
    </citation>
    <scope>NUCLEOTIDE SEQUENCE</scope>
    <source>
        <strain evidence="10">KR-87</strain>
    </source>
</reference>
<proteinExistence type="inferred from homology"/>
<dbReference type="Gene3D" id="3.20.20.80">
    <property type="entry name" value="Glycosidases"/>
    <property type="match status" value="1"/>
</dbReference>
<evidence type="ECO:0000256" key="2">
    <source>
        <dbReference type="ARBA" id="ARBA00007401"/>
    </source>
</evidence>
<dbReference type="Pfam" id="PF02837">
    <property type="entry name" value="Glyco_hydro_2_N"/>
    <property type="match status" value="1"/>
</dbReference>
<dbReference type="EC" id="3.2.1.23" evidence="3 8"/>
<keyword evidence="5 8" id="KW-0378">Hydrolase</keyword>
<dbReference type="InterPro" id="IPR008979">
    <property type="entry name" value="Galactose-bd-like_sf"/>
</dbReference>
<name>A0AAU7UA51_9DEIO</name>
<dbReference type="InterPro" id="IPR006102">
    <property type="entry name" value="Ig-like_GH2"/>
</dbReference>
<dbReference type="Gene3D" id="2.60.120.260">
    <property type="entry name" value="Galactose-binding domain-like"/>
    <property type="match status" value="1"/>
</dbReference>
<dbReference type="PRINTS" id="PR00132">
    <property type="entry name" value="GLHYDRLASE2"/>
</dbReference>
<dbReference type="SUPFAM" id="SSF49303">
    <property type="entry name" value="beta-Galactosidase/glucuronidase domain"/>
    <property type="match status" value="2"/>
</dbReference>
<dbReference type="SUPFAM" id="SSF51445">
    <property type="entry name" value="(Trans)glycosidases"/>
    <property type="match status" value="1"/>
</dbReference>
<dbReference type="Gene3D" id="2.70.98.10">
    <property type="match status" value="1"/>
</dbReference>
<dbReference type="InterPro" id="IPR013783">
    <property type="entry name" value="Ig-like_fold"/>
</dbReference>
<comment type="catalytic activity">
    <reaction evidence="1 8">
        <text>Hydrolysis of terminal non-reducing beta-D-galactose residues in beta-D-galactosides.</text>
        <dbReference type="EC" id="3.2.1.23"/>
    </reaction>
</comment>
<dbReference type="InterPro" id="IPR011013">
    <property type="entry name" value="Gal_mutarotase_sf_dom"/>
</dbReference>
<dbReference type="InterPro" id="IPR023232">
    <property type="entry name" value="Glyco_hydro_2_AS"/>
</dbReference>
<dbReference type="PANTHER" id="PTHR46323">
    <property type="entry name" value="BETA-GALACTOSIDASE"/>
    <property type="match status" value="1"/>
</dbReference>
<dbReference type="RefSeq" id="WP_350243300.1">
    <property type="nucleotide sequence ID" value="NZ_CP158299.1"/>
</dbReference>
<dbReference type="Pfam" id="PF16353">
    <property type="entry name" value="LacZ_4"/>
    <property type="match status" value="1"/>
</dbReference>
<dbReference type="SUPFAM" id="SSF74650">
    <property type="entry name" value="Galactose mutarotase-like"/>
    <property type="match status" value="1"/>
</dbReference>
<dbReference type="InterPro" id="IPR023230">
    <property type="entry name" value="Glyco_hydro_2_CS"/>
</dbReference>
<accession>A0AAU7UA51</accession>
<evidence type="ECO:0000256" key="6">
    <source>
        <dbReference type="ARBA" id="ARBA00023295"/>
    </source>
</evidence>
<gene>
    <name evidence="10" type="ORF">ABOD76_17765</name>
</gene>
<dbReference type="FunFam" id="3.20.20.80:FF:000018">
    <property type="entry name" value="Beta-galactosidase"/>
    <property type="match status" value="1"/>
</dbReference>
<dbReference type="GO" id="GO:0005990">
    <property type="term" value="P:lactose catabolic process"/>
    <property type="evidence" value="ECO:0007669"/>
    <property type="project" value="TreeGrafter"/>
</dbReference>
<keyword evidence="6 8" id="KW-0326">Glycosidase</keyword>
<evidence type="ECO:0000256" key="8">
    <source>
        <dbReference type="RuleBase" id="RU361154"/>
    </source>
</evidence>
<dbReference type="InterPro" id="IPR017853">
    <property type="entry name" value="GH"/>
</dbReference>
<comment type="similarity">
    <text evidence="2 8">Belongs to the glycosyl hydrolase 2 family.</text>
</comment>
<dbReference type="InterPro" id="IPR006101">
    <property type="entry name" value="Glyco_hydro_2"/>
</dbReference>
<dbReference type="SUPFAM" id="SSF49785">
    <property type="entry name" value="Galactose-binding domain-like"/>
    <property type="match status" value="1"/>
</dbReference>
<dbReference type="Pfam" id="PF00703">
    <property type="entry name" value="Glyco_hydro_2"/>
    <property type="match status" value="1"/>
</dbReference>
<dbReference type="InterPro" id="IPR006104">
    <property type="entry name" value="Glyco_hydro_2_N"/>
</dbReference>
<dbReference type="Gene3D" id="2.60.40.10">
    <property type="entry name" value="Immunoglobulins"/>
    <property type="match status" value="2"/>
</dbReference>
<evidence type="ECO:0000256" key="1">
    <source>
        <dbReference type="ARBA" id="ARBA00001412"/>
    </source>
</evidence>
<evidence type="ECO:0000256" key="4">
    <source>
        <dbReference type="ARBA" id="ARBA00013303"/>
    </source>
</evidence>
<feature type="domain" description="Beta galactosidase small chain/" evidence="9">
    <location>
        <begin position="752"/>
        <end position="1047"/>
    </location>
</feature>
<dbReference type="InterPro" id="IPR036156">
    <property type="entry name" value="Beta-gal/glucu_dom_sf"/>
</dbReference>
<evidence type="ECO:0000259" key="9">
    <source>
        <dbReference type="SMART" id="SM01038"/>
    </source>
</evidence>
<dbReference type="GO" id="GO:0030246">
    <property type="term" value="F:carbohydrate binding"/>
    <property type="evidence" value="ECO:0007669"/>
    <property type="project" value="InterPro"/>
</dbReference>
<evidence type="ECO:0000256" key="5">
    <source>
        <dbReference type="ARBA" id="ARBA00022801"/>
    </source>
</evidence>
<dbReference type="InterPro" id="IPR006103">
    <property type="entry name" value="Glyco_hydro_2_cat"/>
</dbReference>
<dbReference type="PROSITE" id="PS00719">
    <property type="entry name" value="GLYCOSYL_HYDROL_F2_1"/>
    <property type="match status" value="1"/>
</dbReference>
<sequence length="1056" mass="116676">MTPSPQDASPLMWGAVRPWQTPELQQLGRLPARATLYPFETPDQARAGERAHSPWVESLNGEWTFFLAARPEEVAANFMMAAGRTPEWTTLPVPGNWTLHTGDVPHYTNVQMPFPQLPPQVPDANPTGLYQRSFDLPPHWTGRRTVLHVGGAESLLYVWVNGAFVGLSKDSRLPAEFDVTPFVQPGENLLACAVVKWSDASFVEDQDQWWMGGLHREVYLYSTPHTFIQDVQVRAEPQEDGQGQLAVTVSQGGDPAGVGAVTVQLYGPDDQEVGEPLTPLARSSSTPRGQVRFSAQVATPDLWSAERPALYRVVVSLHGPGGELLDVTAVRTGFRRIEVRDRQLLVNGQAVRILGVNRHDHDDRTGSALSRDHMRRDALLMKQHNINAVRSSHYPNDPYWLDLCDELGLYVFDEANIESHAFYHDLCQDARYAAAFLERGLRMVERDKNHPAVIVWSLGNESGYGPNHDALAGWIRHRDPSRPLHYEGAVAVAGWAAGTAATDLVCPMYPSTEAIVAWAEDEASPERRRPLIMCEYSHAMGNSNGGLSAYFDAFDRYPGLQGGFIWEWCDHGLRVNNSSGDGTHWAYGGDFGDVPNDMNFVCDGLVFPDRTPHTGLLEYRHLARPVRVTGWASGLLTVENRRSFTTLADLRGSWTLLLDGVPVTEGELPTLQTAPGQRETLPLALPPFPAGRDLYLNVTFALRDAAPWAPAGHVLGTDQLDLTTLLEAVPQDAPATPPRPPVEITETQDGWTLQAGDVQVRVSATRGRLEQYQAGDELLFNVGPELDLWRAPTDNDGLKLAWHRKAAGQRFTGGEVDQAWVNCALPVWLAAGYDEAPLAVREASVQAQPDGSALIELRTARETRAGEVRHHQRCRMTTDGALHFEHTYDLDPGLPELPRLGVTLDVPAGLETLTWLGRGPWENYRDRRAAAHVGRYTSTVQAEYVPYVMPQEHGNRTDVRWLQLGGEDGQAGLLVEAGDTGLEASASHYTARDLEYALHTDELTPRPTITLHLDHLQRGLGTASCGPDTAEAFRIRPGLYVSRQTLRAVRGEADRP</sequence>
<evidence type="ECO:0000256" key="3">
    <source>
        <dbReference type="ARBA" id="ARBA00012756"/>
    </source>
</evidence>
<evidence type="ECO:0000313" key="10">
    <source>
        <dbReference type="EMBL" id="XBV85263.1"/>
    </source>
</evidence>
<dbReference type="AlphaFoldDB" id="A0AAU7UA51"/>
<dbReference type="PANTHER" id="PTHR46323:SF2">
    <property type="entry name" value="BETA-GALACTOSIDASE"/>
    <property type="match status" value="1"/>
</dbReference>
<dbReference type="GO" id="GO:0009341">
    <property type="term" value="C:beta-galactosidase complex"/>
    <property type="evidence" value="ECO:0007669"/>
    <property type="project" value="InterPro"/>
</dbReference>
<dbReference type="InterPro" id="IPR032312">
    <property type="entry name" value="LacZ_4"/>
</dbReference>
<dbReference type="InterPro" id="IPR004199">
    <property type="entry name" value="B-gal_small/dom_5"/>
</dbReference>
<dbReference type="KEGG" id="dsc:ABOD76_17765"/>
<evidence type="ECO:0000256" key="7">
    <source>
        <dbReference type="ARBA" id="ARBA00032230"/>
    </source>
</evidence>